<dbReference type="AlphaFoldDB" id="A0A2M7R9S8"/>
<name>A0A2M7R9S8_9BACT</name>
<organism evidence="2 3">
    <name type="scientific">Candidatus Magasanikbacteria bacterium CG_4_10_14_0_8_um_filter_32_14</name>
    <dbReference type="NCBI Taxonomy" id="1974640"/>
    <lineage>
        <taxon>Bacteria</taxon>
        <taxon>Candidatus Magasanikiibacteriota</taxon>
    </lineage>
</organism>
<reference evidence="3" key="1">
    <citation type="submission" date="2017-09" db="EMBL/GenBank/DDBJ databases">
        <title>Depth-based differentiation of microbial function through sediment-hosted aquifers and enrichment of novel symbionts in the deep terrestrial subsurface.</title>
        <authorList>
            <person name="Probst A.J."/>
            <person name="Ladd B."/>
            <person name="Jarett J.K."/>
            <person name="Geller-Mcgrath D.E."/>
            <person name="Sieber C.M.K."/>
            <person name="Emerson J.B."/>
            <person name="Anantharaman K."/>
            <person name="Thomas B.C."/>
            <person name="Malmstrom R."/>
            <person name="Stieglmeier M."/>
            <person name="Klingl A."/>
            <person name="Woyke T."/>
            <person name="Ryan C.M."/>
            <person name="Banfield J.F."/>
        </authorList>
    </citation>
    <scope>NUCLEOTIDE SEQUENCE [LARGE SCALE GENOMIC DNA]</scope>
</reference>
<dbReference type="InterPro" id="IPR043993">
    <property type="entry name" value="T4SS_pilin"/>
</dbReference>
<dbReference type="EMBL" id="PFMA01000067">
    <property type="protein sequence ID" value="PIY93252.1"/>
    <property type="molecule type" value="Genomic_DNA"/>
</dbReference>
<keyword evidence="1" id="KW-1133">Transmembrane helix</keyword>
<protein>
    <submittedName>
        <fullName evidence="2">Uncharacterized protein</fullName>
    </submittedName>
</protein>
<dbReference type="Proteomes" id="UP000229449">
    <property type="component" value="Unassembled WGS sequence"/>
</dbReference>
<evidence type="ECO:0000313" key="3">
    <source>
        <dbReference type="Proteomes" id="UP000229449"/>
    </source>
</evidence>
<accession>A0A2M7R9S8</accession>
<feature type="transmembrane region" description="Helical" evidence="1">
    <location>
        <begin position="208"/>
        <end position="230"/>
    </location>
</feature>
<gene>
    <name evidence="2" type="ORF">COY69_02645</name>
</gene>
<keyword evidence="1" id="KW-0812">Transmembrane</keyword>
<dbReference type="Pfam" id="PF18895">
    <property type="entry name" value="T4SS_pilin"/>
    <property type="match status" value="1"/>
</dbReference>
<comment type="caution">
    <text evidence="2">The sequence shown here is derived from an EMBL/GenBank/DDBJ whole genome shotgun (WGS) entry which is preliminary data.</text>
</comment>
<feature type="transmembrane region" description="Helical" evidence="1">
    <location>
        <begin position="173"/>
        <end position="196"/>
    </location>
</feature>
<evidence type="ECO:0000256" key="1">
    <source>
        <dbReference type="SAM" id="Phobius"/>
    </source>
</evidence>
<keyword evidence="1" id="KW-0472">Membrane</keyword>
<sequence>MKFLNKEKIFVVFTVVFLFIFSNFSVVFSVTPGSLDDACLNNSDCSSGLVCTNNLCANTQTGNTKFCICTQDKSSCETSQYADLPTCNKALTNSSYECAPLVSVNSSEGCDSLVSATQSIGGDNDTGGSGNTSGNGGNSNSDLLNNLRPQIEGLNKLPVKDLPGLIGQIINTLLGILGSIALAMIIYGGVLFMIANGNPEKKKKATGLLVWSVLGIAIIFASYGVINFVFDIFR</sequence>
<proteinExistence type="predicted"/>
<evidence type="ECO:0000313" key="2">
    <source>
        <dbReference type="EMBL" id="PIY93252.1"/>
    </source>
</evidence>